<dbReference type="Gene3D" id="3.40.50.2000">
    <property type="entry name" value="Glycogen Phosphorylase B"/>
    <property type="match status" value="2"/>
</dbReference>
<accession>A0AAE3NY27</accession>
<dbReference type="AlphaFoldDB" id="A0AAE3NY27"/>
<dbReference type="EMBL" id="JARGDL010000002">
    <property type="protein sequence ID" value="MDF1610889.1"/>
    <property type="molecule type" value="Genomic_DNA"/>
</dbReference>
<evidence type="ECO:0000259" key="2">
    <source>
        <dbReference type="Pfam" id="PF13439"/>
    </source>
</evidence>
<protein>
    <submittedName>
        <fullName evidence="3">Glycosyltransferase family 4 protein</fullName>
    </submittedName>
</protein>
<feature type="domain" description="Glycosyl transferase family 1" evidence="1">
    <location>
        <begin position="222"/>
        <end position="380"/>
    </location>
</feature>
<dbReference type="Proteomes" id="UP001221302">
    <property type="component" value="Unassembled WGS sequence"/>
</dbReference>
<evidence type="ECO:0000313" key="4">
    <source>
        <dbReference type="Proteomes" id="UP001221302"/>
    </source>
</evidence>
<dbReference type="InterPro" id="IPR050194">
    <property type="entry name" value="Glycosyltransferase_grp1"/>
</dbReference>
<keyword evidence="4" id="KW-1185">Reference proteome</keyword>
<dbReference type="SUPFAM" id="SSF53756">
    <property type="entry name" value="UDP-Glycosyltransferase/glycogen phosphorylase"/>
    <property type="match status" value="1"/>
</dbReference>
<comment type="caution">
    <text evidence="3">The sequence shown here is derived from an EMBL/GenBank/DDBJ whole genome shotgun (WGS) entry which is preliminary data.</text>
</comment>
<dbReference type="RefSeq" id="WP_321534656.1">
    <property type="nucleotide sequence ID" value="NZ_JARGDL010000002.1"/>
</dbReference>
<evidence type="ECO:0000313" key="3">
    <source>
        <dbReference type="EMBL" id="MDF1610889.1"/>
    </source>
</evidence>
<name>A0AAE3NY27_9BACT</name>
<reference evidence="3" key="1">
    <citation type="submission" date="2023-03" db="EMBL/GenBank/DDBJ databases">
        <title>Stygiobacter electus gen. nov., sp. nov., facultatively anaerobic thermotolerant bacterium of the class Ignavibacteria from a well of Yessentuki mineral water deposit.</title>
        <authorList>
            <person name="Podosokorskaya O.A."/>
            <person name="Elcheninov A.G."/>
            <person name="Petrova N.F."/>
            <person name="Zavarzina D.G."/>
            <person name="Kublanov I.V."/>
            <person name="Merkel A.Y."/>
        </authorList>
    </citation>
    <scope>NUCLEOTIDE SEQUENCE</scope>
    <source>
        <strain evidence="3">09-Me</strain>
    </source>
</reference>
<dbReference type="CDD" id="cd03801">
    <property type="entry name" value="GT4_PimA-like"/>
    <property type="match status" value="1"/>
</dbReference>
<evidence type="ECO:0000259" key="1">
    <source>
        <dbReference type="Pfam" id="PF00534"/>
    </source>
</evidence>
<dbReference type="Pfam" id="PF00534">
    <property type="entry name" value="Glycos_transf_1"/>
    <property type="match status" value="1"/>
</dbReference>
<dbReference type="InterPro" id="IPR028098">
    <property type="entry name" value="Glyco_trans_4-like_N"/>
</dbReference>
<feature type="domain" description="Glycosyltransferase subfamily 4-like N-terminal" evidence="2">
    <location>
        <begin position="59"/>
        <end position="214"/>
    </location>
</feature>
<gene>
    <name evidence="3" type="ORF">P0M35_01890</name>
</gene>
<dbReference type="Pfam" id="PF13439">
    <property type="entry name" value="Glyco_transf_4"/>
    <property type="match status" value="1"/>
</dbReference>
<organism evidence="3 4">
    <name type="scientific">Stygiobacter electus</name>
    <dbReference type="NCBI Taxonomy" id="3032292"/>
    <lineage>
        <taxon>Bacteria</taxon>
        <taxon>Pseudomonadati</taxon>
        <taxon>Ignavibacteriota</taxon>
        <taxon>Ignavibacteria</taxon>
        <taxon>Ignavibacteriales</taxon>
        <taxon>Melioribacteraceae</taxon>
        <taxon>Stygiobacter</taxon>
    </lineage>
</organism>
<dbReference type="PANTHER" id="PTHR45947">
    <property type="entry name" value="SULFOQUINOVOSYL TRANSFERASE SQD2"/>
    <property type="match status" value="1"/>
</dbReference>
<sequence>MKVLHIHELDIGGGAETVFNITRKNYLVEKNYSGFINKNNYDHSDIRFKSYENYNFILRPFFYVFSINNYIQLNKFLKINNVDIIHLHGFIGSLSSSILLALRFHKKRNTIKIVQTFHDFHIACPNSLLFDYKKEIICEKCLGKKIKLKMLTTSCERRGYFYTILKSVRSFVANNLLNHKKIIDKFIAPSNLMKQKLIEDKIEEEKISLLRNPILLNEIKYEKKSDIITYYGRISKEKNIYFILDAFNEWKIKSNNNFKLFIIGDGDEKNSIEKYAINLKFNKDIVFYNFKEEKELFDILKEVKYLFMASKLYENAPMTLLESISLNILPIVPDLGGMKETVQDVFQFGKIYEKNNIESFIEQIEEMETEYLSELEKLIKRKSFLFENYGVEVYYKNLFNIYSDLLNKN</sequence>
<dbReference type="PANTHER" id="PTHR45947:SF3">
    <property type="entry name" value="SULFOQUINOVOSYL TRANSFERASE SQD2"/>
    <property type="match status" value="1"/>
</dbReference>
<proteinExistence type="predicted"/>
<dbReference type="GO" id="GO:0016757">
    <property type="term" value="F:glycosyltransferase activity"/>
    <property type="evidence" value="ECO:0007669"/>
    <property type="project" value="InterPro"/>
</dbReference>
<dbReference type="InterPro" id="IPR001296">
    <property type="entry name" value="Glyco_trans_1"/>
</dbReference>